<proteinExistence type="predicted"/>
<dbReference type="EMBL" id="CP032487">
    <property type="protein sequence ID" value="QAX79743.1"/>
    <property type="molecule type" value="Genomic_DNA"/>
</dbReference>
<reference evidence="2" key="1">
    <citation type="submission" date="2018-09" db="EMBL/GenBank/DDBJ databases">
        <title>Yersinia hibernicus sp. nov.</title>
        <authorList>
            <person name="Nguyen S.V."/>
            <person name="Mundanda D.M."/>
            <person name="Anes J."/>
            <person name="Fanning S."/>
        </authorList>
    </citation>
    <scope>NUCLEOTIDE SEQUENCE [LARGE SCALE GENOMIC DNA]</scope>
    <source>
        <strain evidence="2">CFS1934</strain>
    </source>
</reference>
<evidence type="ECO:0000313" key="1">
    <source>
        <dbReference type="EMBL" id="QAX79743.1"/>
    </source>
</evidence>
<dbReference type="RefSeq" id="WP_129197584.1">
    <property type="nucleotide sequence ID" value="NZ_CABHXI010000073.1"/>
</dbReference>
<organism evidence="1 2">
    <name type="scientific">Yersinia hibernica</name>
    <dbReference type="NCBI Taxonomy" id="2339259"/>
    <lineage>
        <taxon>Bacteria</taxon>
        <taxon>Pseudomonadati</taxon>
        <taxon>Pseudomonadota</taxon>
        <taxon>Gammaproteobacteria</taxon>
        <taxon>Enterobacterales</taxon>
        <taxon>Yersiniaceae</taxon>
        <taxon>Yersinia</taxon>
    </lineage>
</organism>
<accession>A0ABX5R311</accession>
<gene>
    <name evidence="1" type="ORF">D5F51_14975</name>
</gene>
<keyword evidence="2" id="KW-1185">Reference proteome</keyword>
<name>A0ABX5R311_9GAMM</name>
<sequence length="113" mass="12374">MSLNDDLENALISAMGKNSLLIAKWPVDDKNVVIDPEEYWTLVSKNNQLSTALAQLDKISPADVAIISDIKNSSQKITDAVNEAINNINDVAVVIDKAAKLIKLAAKILLWFK</sequence>
<protein>
    <submittedName>
        <fullName evidence="1">Uncharacterized protein</fullName>
    </submittedName>
</protein>
<evidence type="ECO:0000313" key="2">
    <source>
        <dbReference type="Proteomes" id="UP000288804"/>
    </source>
</evidence>
<dbReference type="Proteomes" id="UP000288804">
    <property type="component" value="Chromosome"/>
</dbReference>